<accession>A0A2G9HRX2</accession>
<proteinExistence type="predicted"/>
<dbReference type="InterPro" id="IPR006593">
    <property type="entry name" value="Cyt_b561/ferric_Rdtase_TM"/>
</dbReference>
<evidence type="ECO:0000256" key="4">
    <source>
        <dbReference type="ARBA" id="ARBA00022617"/>
    </source>
</evidence>
<evidence type="ECO:0000256" key="8">
    <source>
        <dbReference type="ARBA" id="ARBA00022989"/>
    </source>
</evidence>
<dbReference type="OrthoDB" id="19261at2759"/>
<feature type="transmembrane region" description="Helical" evidence="11">
    <location>
        <begin position="151"/>
        <end position="175"/>
    </location>
</feature>
<keyword evidence="3" id="KW-0813">Transport</keyword>
<evidence type="ECO:0000256" key="2">
    <source>
        <dbReference type="ARBA" id="ARBA00004141"/>
    </source>
</evidence>
<dbReference type="InterPro" id="IPR045150">
    <property type="entry name" value="CYB561D1/2"/>
</dbReference>
<dbReference type="GO" id="GO:0016020">
    <property type="term" value="C:membrane"/>
    <property type="evidence" value="ECO:0007669"/>
    <property type="project" value="UniProtKB-SubCell"/>
</dbReference>
<feature type="chain" id="PRO_5013782392" description="Cytochrome b561 domain-containing protein" evidence="12">
    <location>
        <begin position="22"/>
        <end position="266"/>
    </location>
</feature>
<feature type="transmembrane region" description="Helical" evidence="11">
    <location>
        <begin position="85"/>
        <end position="109"/>
    </location>
</feature>
<name>A0A2G9HRX2_9LAMI</name>
<dbReference type="CDD" id="cd08760">
    <property type="entry name" value="Cyt_b561_FRRS1_like"/>
    <property type="match status" value="1"/>
</dbReference>
<evidence type="ECO:0000256" key="5">
    <source>
        <dbReference type="ARBA" id="ARBA00022692"/>
    </source>
</evidence>
<feature type="transmembrane region" description="Helical" evidence="11">
    <location>
        <begin position="187"/>
        <end position="206"/>
    </location>
</feature>
<keyword evidence="12" id="KW-0732">Signal</keyword>
<evidence type="ECO:0000256" key="11">
    <source>
        <dbReference type="SAM" id="Phobius"/>
    </source>
</evidence>
<comment type="cofactor">
    <cofactor evidence="1">
        <name>heme b</name>
        <dbReference type="ChEBI" id="CHEBI:60344"/>
    </cofactor>
</comment>
<evidence type="ECO:0000256" key="7">
    <source>
        <dbReference type="ARBA" id="ARBA00022982"/>
    </source>
</evidence>
<dbReference type="GO" id="GO:0020037">
    <property type="term" value="F:heme binding"/>
    <property type="evidence" value="ECO:0007669"/>
    <property type="project" value="TreeGrafter"/>
</dbReference>
<evidence type="ECO:0000256" key="9">
    <source>
        <dbReference type="ARBA" id="ARBA00023004"/>
    </source>
</evidence>
<keyword evidence="6" id="KW-0479">Metal-binding</keyword>
<dbReference type="PANTHER" id="PTHR15422:SF24">
    <property type="entry name" value="DOMON RELATED DOMAIN-CONTAINING PROTEIN"/>
    <property type="match status" value="1"/>
</dbReference>
<feature type="signal peptide" evidence="12">
    <location>
        <begin position="1"/>
        <end position="21"/>
    </location>
</feature>
<evidence type="ECO:0000256" key="3">
    <source>
        <dbReference type="ARBA" id="ARBA00022448"/>
    </source>
</evidence>
<evidence type="ECO:0000256" key="6">
    <source>
        <dbReference type="ARBA" id="ARBA00022723"/>
    </source>
</evidence>
<dbReference type="STRING" id="429701.A0A2G9HRX2"/>
<dbReference type="Gene3D" id="1.20.120.1770">
    <property type="match status" value="1"/>
</dbReference>
<comment type="caution">
    <text evidence="14">The sequence shown here is derived from an EMBL/GenBank/DDBJ whole genome shotgun (WGS) entry which is preliminary data.</text>
</comment>
<protein>
    <recommendedName>
        <fullName evidence="13">Cytochrome b561 domain-containing protein</fullName>
    </recommendedName>
</protein>
<evidence type="ECO:0000313" key="15">
    <source>
        <dbReference type="Proteomes" id="UP000231279"/>
    </source>
</evidence>
<keyword evidence="10 11" id="KW-0472">Membrane</keyword>
<dbReference type="PROSITE" id="PS50939">
    <property type="entry name" value="CYTOCHROME_B561"/>
    <property type="match status" value="1"/>
</dbReference>
<evidence type="ECO:0000256" key="12">
    <source>
        <dbReference type="SAM" id="SignalP"/>
    </source>
</evidence>
<dbReference type="GO" id="GO:0140575">
    <property type="term" value="F:transmembrane monodehydroascorbate reductase activity"/>
    <property type="evidence" value="ECO:0007669"/>
    <property type="project" value="InterPro"/>
</dbReference>
<keyword evidence="5 11" id="KW-0812">Transmembrane</keyword>
<dbReference type="GO" id="GO:0046872">
    <property type="term" value="F:metal ion binding"/>
    <property type="evidence" value="ECO:0007669"/>
    <property type="project" value="UniProtKB-KW"/>
</dbReference>
<keyword evidence="8 11" id="KW-1133">Transmembrane helix</keyword>
<evidence type="ECO:0000259" key="13">
    <source>
        <dbReference type="PROSITE" id="PS50939"/>
    </source>
</evidence>
<dbReference type="SMART" id="SM00665">
    <property type="entry name" value="B561"/>
    <property type="match status" value="1"/>
</dbReference>
<feature type="transmembrane region" description="Helical" evidence="11">
    <location>
        <begin position="47"/>
        <end position="69"/>
    </location>
</feature>
<keyword evidence="15" id="KW-1185">Reference proteome</keyword>
<feature type="domain" description="Cytochrome b561" evidence="13">
    <location>
        <begin position="12"/>
        <end position="214"/>
    </location>
</feature>
<feature type="transmembrane region" description="Helical" evidence="11">
    <location>
        <begin position="121"/>
        <end position="139"/>
    </location>
</feature>
<evidence type="ECO:0000256" key="10">
    <source>
        <dbReference type="ARBA" id="ARBA00023136"/>
    </source>
</evidence>
<keyword evidence="4" id="KW-0349">Heme</keyword>
<sequence>MSIFNIFCGVALLSLVHFSESSSTEQHEARSYGNSSINGNSQKVFDIVVHGILLWASMGFLMPLGILIMRMSSCTKDCHPSKHKILFYVHVVLQVLSVLLVTVGAVLSIRKFENLFNNTHQRIGLALYGAIYLQVLIGFRRPKRGTRSRSTWYFLHWILGTTISLVGILNIYTGLNAYHQRTSRNTRLWTIIFTAQVSFMAIFYLFQEKWDYMQNQGMIISVNDLENSTAQLDNQKDVLNEPYRKSNALGTYFLRTNALNKLLQIT</sequence>
<dbReference type="EMBL" id="NKXS01001146">
    <property type="protein sequence ID" value="PIN20274.1"/>
    <property type="molecule type" value="Genomic_DNA"/>
</dbReference>
<gene>
    <name evidence="14" type="ORF">CDL12_07037</name>
</gene>
<reference evidence="15" key="1">
    <citation type="journal article" date="2018" name="Gigascience">
        <title>Genome assembly of the Pink Ipe (Handroanthus impetiginosus, Bignoniaceae), a highly valued, ecologically keystone Neotropical timber forest tree.</title>
        <authorList>
            <person name="Silva-Junior O.B."/>
            <person name="Grattapaglia D."/>
            <person name="Novaes E."/>
            <person name="Collevatti R.G."/>
        </authorList>
    </citation>
    <scope>NUCLEOTIDE SEQUENCE [LARGE SCALE GENOMIC DNA]</scope>
    <source>
        <strain evidence="15">cv. UFG-1</strain>
    </source>
</reference>
<organism evidence="14 15">
    <name type="scientific">Handroanthus impetiginosus</name>
    <dbReference type="NCBI Taxonomy" id="429701"/>
    <lineage>
        <taxon>Eukaryota</taxon>
        <taxon>Viridiplantae</taxon>
        <taxon>Streptophyta</taxon>
        <taxon>Embryophyta</taxon>
        <taxon>Tracheophyta</taxon>
        <taxon>Spermatophyta</taxon>
        <taxon>Magnoliopsida</taxon>
        <taxon>eudicotyledons</taxon>
        <taxon>Gunneridae</taxon>
        <taxon>Pentapetalae</taxon>
        <taxon>asterids</taxon>
        <taxon>lamiids</taxon>
        <taxon>Lamiales</taxon>
        <taxon>Bignoniaceae</taxon>
        <taxon>Crescentiina</taxon>
        <taxon>Tabebuia alliance</taxon>
        <taxon>Handroanthus</taxon>
    </lineage>
</organism>
<dbReference type="AlphaFoldDB" id="A0A2G9HRX2"/>
<comment type="subcellular location">
    <subcellularLocation>
        <location evidence="2">Membrane</location>
        <topology evidence="2">Multi-pass membrane protein</topology>
    </subcellularLocation>
</comment>
<dbReference type="Proteomes" id="UP000231279">
    <property type="component" value="Unassembled WGS sequence"/>
</dbReference>
<keyword evidence="9" id="KW-0408">Iron</keyword>
<dbReference type="Pfam" id="PF03188">
    <property type="entry name" value="Cytochrom_B561"/>
    <property type="match status" value="1"/>
</dbReference>
<evidence type="ECO:0000313" key="14">
    <source>
        <dbReference type="EMBL" id="PIN20274.1"/>
    </source>
</evidence>
<dbReference type="PANTHER" id="PTHR15422">
    <property type="entry name" value="OS05G0565100 PROTEIN"/>
    <property type="match status" value="1"/>
</dbReference>
<evidence type="ECO:0000256" key="1">
    <source>
        <dbReference type="ARBA" id="ARBA00001970"/>
    </source>
</evidence>
<keyword evidence="7" id="KW-0249">Electron transport</keyword>